<sequence>MRFAMIVEIELARIRSELLPELWDAETEAMFLKSIKSALNGMQVTEGPLTAAQYSELDARITEEAFKLY</sequence>
<evidence type="ECO:0000313" key="2">
    <source>
        <dbReference type="Proteomes" id="UP001294412"/>
    </source>
</evidence>
<name>A0ABU5I751_9HYPH</name>
<keyword evidence="2" id="KW-1185">Reference proteome</keyword>
<protein>
    <recommendedName>
        <fullName evidence="3">Addiction module component</fullName>
    </recommendedName>
</protein>
<evidence type="ECO:0008006" key="3">
    <source>
        <dbReference type="Google" id="ProtNLM"/>
    </source>
</evidence>
<organism evidence="1 2">
    <name type="scientific">Fulvimarina uroteuthidis</name>
    <dbReference type="NCBI Taxonomy" id="3098149"/>
    <lineage>
        <taxon>Bacteria</taxon>
        <taxon>Pseudomonadati</taxon>
        <taxon>Pseudomonadota</taxon>
        <taxon>Alphaproteobacteria</taxon>
        <taxon>Hyphomicrobiales</taxon>
        <taxon>Aurantimonadaceae</taxon>
        <taxon>Fulvimarina</taxon>
    </lineage>
</organism>
<dbReference type="EMBL" id="JAXLPB010000016">
    <property type="protein sequence ID" value="MDY8111187.1"/>
    <property type="molecule type" value="Genomic_DNA"/>
</dbReference>
<gene>
    <name evidence="1" type="ORF">U0C82_18900</name>
</gene>
<reference evidence="1 2" key="1">
    <citation type="submission" date="2023-12" db="EMBL/GenBank/DDBJ databases">
        <title>Description of Novel Strain Fulvimarina sp. 2208YS6-2-32 isolated from Uroteuthis (Photololigo) edulis.</title>
        <authorList>
            <person name="Park J.-S."/>
        </authorList>
    </citation>
    <scope>NUCLEOTIDE SEQUENCE [LARGE SCALE GENOMIC DNA]</scope>
    <source>
        <strain evidence="1 2">2208YS6-2-32</strain>
    </source>
</reference>
<dbReference type="Proteomes" id="UP001294412">
    <property type="component" value="Unassembled WGS sequence"/>
</dbReference>
<proteinExistence type="predicted"/>
<accession>A0ABU5I751</accession>
<evidence type="ECO:0000313" key="1">
    <source>
        <dbReference type="EMBL" id="MDY8111187.1"/>
    </source>
</evidence>
<comment type="caution">
    <text evidence="1">The sequence shown here is derived from an EMBL/GenBank/DDBJ whole genome shotgun (WGS) entry which is preliminary data.</text>
</comment>